<dbReference type="EMBL" id="KV784416">
    <property type="protein sequence ID" value="OEU06290.1"/>
    <property type="molecule type" value="Genomic_DNA"/>
</dbReference>
<accession>A0A1E7EK51</accession>
<gene>
    <name evidence="2" type="ORF">FRACYDRAFT_255326</name>
</gene>
<reference evidence="2 3" key="1">
    <citation type="submission" date="2016-09" db="EMBL/GenBank/DDBJ databases">
        <title>Extensive genetic diversity and differential bi-allelic expression allows diatom success in the polar Southern Ocean.</title>
        <authorList>
            <consortium name="DOE Joint Genome Institute"/>
            <person name="Mock T."/>
            <person name="Otillar R.P."/>
            <person name="Strauss J."/>
            <person name="Dupont C."/>
            <person name="Frickenhaus S."/>
            <person name="Maumus F."/>
            <person name="Mcmullan M."/>
            <person name="Sanges R."/>
            <person name="Schmutz J."/>
            <person name="Toseland A."/>
            <person name="Valas R."/>
            <person name="Veluchamy A."/>
            <person name="Ward B.J."/>
            <person name="Allen A."/>
            <person name="Barry K."/>
            <person name="Falciatore A."/>
            <person name="Ferrante M."/>
            <person name="Fortunato A.E."/>
            <person name="Gloeckner G."/>
            <person name="Gruber A."/>
            <person name="Hipkin R."/>
            <person name="Janech M."/>
            <person name="Kroth P."/>
            <person name="Leese F."/>
            <person name="Lindquist E."/>
            <person name="Lyon B.R."/>
            <person name="Martin J."/>
            <person name="Mayer C."/>
            <person name="Parker M."/>
            <person name="Quesneville H."/>
            <person name="Raymond J."/>
            <person name="Uhlig C."/>
            <person name="Valentin K.U."/>
            <person name="Worden A.Z."/>
            <person name="Armbrust E.V."/>
            <person name="Bowler C."/>
            <person name="Green B."/>
            <person name="Moulton V."/>
            <person name="Van Oosterhout C."/>
            <person name="Grigoriev I."/>
        </authorList>
    </citation>
    <scope>NUCLEOTIDE SEQUENCE [LARGE SCALE GENOMIC DNA]</scope>
    <source>
        <strain evidence="2 3">CCMP1102</strain>
    </source>
</reference>
<evidence type="ECO:0000256" key="1">
    <source>
        <dbReference type="SAM" id="MobiDB-lite"/>
    </source>
</evidence>
<name>A0A1E7EK51_9STRA</name>
<sequence length="179" mass="20244">MTHRLRLGQIHYSQETCSDRFGDGSIIHVDNIKDNWIMDVVAHYSLAHGKYYTLNNRTLKAYYDAYSLDTTLWVRLVSTPDDFNDRLTTGNQGYSIEMIQRAIKFLHATAITENVALAAQVAMFMPTRKHTTTIALAPLMVGKKSPPKPTSNKDHSTDTESCSPKLYFCPRTVVIALFV</sequence>
<dbReference type="InParanoid" id="A0A1E7EK51"/>
<keyword evidence="3" id="KW-1185">Reference proteome</keyword>
<proteinExistence type="predicted"/>
<evidence type="ECO:0000313" key="2">
    <source>
        <dbReference type="EMBL" id="OEU06290.1"/>
    </source>
</evidence>
<dbReference type="AlphaFoldDB" id="A0A1E7EK51"/>
<dbReference type="Proteomes" id="UP000095751">
    <property type="component" value="Unassembled WGS sequence"/>
</dbReference>
<protein>
    <submittedName>
        <fullName evidence="2">Uncharacterized protein</fullName>
    </submittedName>
</protein>
<organism evidence="2 3">
    <name type="scientific">Fragilariopsis cylindrus CCMP1102</name>
    <dbReference type="NCBI Taxonomy" id="635003"/>
    <lineage>
        <taxon>Eukaryota</taxon>
        <taxon>Sar</taxon>
        <taxon>Stramenopiles</taxon>
        <taxon>Ochrophyta</taxon>
        <taxon>Bacillariophyta</taxon>
        <taxon>Bacillariophyceae</taxon>
        <taxon>Bacillariophycidae</taxon>
        <taxon>Bacillariales</taxon>
        <taxon>Bacillariaceae</taxon>
        <taxon>Fragilariopsis</taxon>
    </lineage>
</organism>
<dbReference type="KEGG" id="fcy:FRACYDRAFT_255326"/>
<feature type="region of interest" description="Disordered" evidence="1">
    <location>
        <begin position="141"/>
        <end position="161"/>
    </location>
</feature>
<evidence type="ECO:0000313" key="3">
    <source>
        <dbReference type="Proteomes" id="UP000095751"/>
    </source>
</evidence>